<keyword evidence="4" id="KW-1185">Reference proteome</keyword>
<reference evidence="3 4" key="1">
    <citation type="submission" date="2024-10" db="EMBL/GenBank/DDBJ databases">
        <authorList>
            <person name="Kim D."/>
        </authorList>
    </citation>
    <scope>NUCLEOTIDE SEQUENCE [LARGE SCALE GENOMIC DNA]</scope>
    <source>
        <strain evidence="3">BH-2024</strain>
    </source>
</reference>
<sequence length="351" mass="38753">MYDDNFDKAKHIGEGGFLSGVNDFLQSIQDGLTLAQVAFPTAKKPTDASGGGKGFHMKISVTPPTPKKRGPGELLFSRDEQRPEEEEVEDEGMQIGSFVQQGERKTGPLPRRPSPMEGERPTEVRRESNTIESMLQMIGLCQGKGELVLLVLLARVVFCLSHFLSLVPLKVINLPLGGESMENFGRGLLQALPRVTLMRLHPLQMLFLLPFVSFVCFSHFAFGGKSLRGKVYARMELCQSPQVTVRRMGDKGDSNRQTVKCTSSNATTTFSVPPMLPTKTSKDNPFFHIDLSDFSATTIQIEAECPPTEPGQVPLRATYALDTATIDWKGAHELLLFNDVSVLAFGYKTEQ</sequence>
<comment type="caution">
    <text evidence="3">The sequence shown here is derived from an EMBL/GenBank/DDBJ whole genome shotgun (WGS) entry which is preliminary data.</text>
</comment>
<proteinExistence type="predicted"/>
<gene>
    <name evidence="3" type="ORF">niasHT_020591</name>
</gene>
<keyword evidence="2" id="KW-0472">Membrane</keyword>
<evidence type="ECO:0000313" key="4">
    <source>
        <dbReference type="Proteomes" id="UP001620626"/>
    </source>
</evidence>
<protein>
    <submittedName>
        <fullName evidence="3">Uncharacterized protein</fullName>
    </submittedName>
</protein>
<organism evidence="3 4">
    <name type="scientific">Heterodera trifolii</name>
    <dbReference type="NCBI Taxonomy" id="157864"/>
    <lineage>
        <taxon>Eukaryota</taxon>
        <taxon>Metazoa</taxon>
        <taxon>Ecdysozoa</taxon>
        <taxon>Nematoda</taxon>
        <taxon>Chromadorea</taxon>
        <taxon>Rhabditida</taxon>
        <taxon>Tylenchina</taxon>
        <taxon>Tylenchomorpha</taxon>
        <taxon>Tylenchoidea</taxon>
        <taxon>Heteroderidae</taxon>
        <taxon>Heteroderinae</taxon>
        <taxon>Heterodera</taxon>
    </lineage>
</organism>
<evidence type="ECO:0000313" key="3">
    <source>
        <dbReference type="EMBL" id="KAL3092120.1"/>
    </source>
</evidence>
<keyword evidence="2" id="KW-0812">Transmembrane</keyword>
<name>A0ABD2JNB5_9BILA</name>
<feature type="region of interest" description="Disordered" evidence="1">
    <location>
        <begin position="44"/>
        <end position="128"/>
    </location>
</feature>
<evidence type="ECO:0000256" key="2">
    <source>
        <dbReference type="SAM" id="Phobius"/>
    </source>
</evidence>
<dbReference type="EMBL" id="JBICBT010000932">
    <property type="protein sequence ID" value="KAL3092120.1"/>
    <property type="molecule type" value="Genomic_DNA"/>
</dbReference>
<feature type="transmembrane region" description="Helical" evidence="2">
    <location>
        <begin position="147"/>
        <end position="167"/>
    </location>
</feature>
<keyword evidence="2" id="KW-1133">Transmembrane helix</keyword>
<dbReference type="AlphaFoldDB" id="A0ABD2JNB5"/>
<feature type="compositionally biased region" description="Basic and acidic residues" evidence="1">
    <location>
        <begin position="117"/>
        <end position="128"/>
    </location>
</feature>
<accession>A0ABD2JNB5</accession>
<feature type="compositionally biased region" description="Acidic residues" evidence="1">
    <location>
        <begin position="82"/>
        <end position="92"/>
    </location>
</feature>
<dbReference type="Proteomes" id="UP001620626">
    <property type="component" value="Unassembled WGS sequence"/>
</dbReference>
<feature type="transmembrane region" description="Helical" evidence="2">
    <location>
        <begin position="203"/>
        <end position="222"/>
    </location>
</feature>
<evidence type="ECO:0000256" key="1">
    <source>
        <dbReference type="SAM" id="MobiDB-lite"/>
    </source>
</evidence>